<feature type="transmembrane region" description="Helical" evidence="1">
    <location>
        <begin position="12"/>
        <end position="30"/>
    </location>
</feature>
<keyword evidence="1" id="KW-0472">Membrane</keyword>
<dbReference type="KEGG" id="ssao:94295782"/>
<dbReference type="InterPro" id="IPR010736">
    <property type="entry name" value="SHIPPO-rpt"/>
</dbReference>
<dbReference type="RefSeq" id="XP_067766971.1">
    <property type="nucleotide sequence ID" value="XM_067905654.1"/>
</dbReference>
<keyword evidence="3" id="KW-1185">Reference proteome</keyword>
<name>A0A9P8LXF7_9EUKA</name>
<gene>
    <name evidence="2" type="ORF">SS50377_21759</name>
</gene>
<dbReference type="EMBL" id="AUWU02000002">
    <property type="protein sequence ID" value="KAH0576198.1"/>
    <property type="molecule type" value="Genomic_DNA"/>
</dbReference>
<keyword evidence="1" id="KW-0812">Transmembrane</keyword>
<sequence>MIINIIQYTRQLYINFQILFSVFYKILQYMKNQQFTFVYINTNMDKYRVYQIIRIMNYYSQKQSETPSPQKYSQHLYGLTQNSLRHQFPRLQTKTYSTLTDLGPGYYNPDYSKISNVAPSFSVGRREVFNYETQTPGPGSYSPGTFKSPKKIPTNNLMIKRCKSVLYKYTKSANPKLYQISD</sequence>
<proteinExistence type="predicted"/>
<evidence type="ECO:0000256" key="1">
    <source>
        <dbReference type="SAM" id="Phobius"/>
    </source>
</evidence>
<dbReference type="Pfam" id="PF07004">
    <property type="entry name" value="SHIPPO-rpt"/>
    <property type="match status" value="2"/>
</dbReference>
<dbReference type="AlphaFoldDB" id="A0A9P8LXF7"/>
<dbReference type="Proteomes" id="UP000018208">
    <property type="component" value="Unassembled WGS sequence"/>
</dbReference>
<organism evidence="2 3">
    <name type="scientific">Spironucleus salmonicida</name>
    <dbReference type="NCBI Taxonomy" id="348837"/>
    <lineage>
        <taxon>Eukaryota</taxon>
        <taxon>Metamonada</taxon>
        <taxon>Diplomonadida</taxon>
        <taxon>Hexamitidae</taxon>
        <taxon>Hexamitinae</taxon>
        <taxon>Spironucleus</taxon>
    </lineage>
</organism>
<reference evidence="2 3" key="1">
    <citation type="journal article" date="2014" name="PLoS Genet.">
        <title>The Genome of Spironucleus salmonicida Highlights a Fish Pathogen Adapted to Fluctuating Environments.</title>
        <authorList>
            <person name="Xu F."/>
            <person name="Jerlstrom-Hultqvist J."/>
            <person name="Einarsson E."/>
            <person name="Astvaldsson A."/>
            <person name="Svard S.G."/>
            <person name="Andersson J.O."/>
        </authorList>
    </citation>
    <scope>NUCLEOTIDE SEQUENCE [LARGE SCALE GENOMIC DNA]</scope>
    <source>
        <strain evidence="2 3">ATCC 50377</strain>
    </source>
</reference>
<comment type="caution">
    <text evidence="2">The sequence shown here is derived from an EMBL/GenBank/DDBJ whole genome shotgun (WGS) entry which is preliminary data.</text>
</comment>
<keyword evidence="1" id="KW-1133">Transmembrane helix</keyword>
<evidence type="ECO:0008006" key="4">
    <source>
        <dbReference type="Google" id="ProtNLM"/>
    </source>
</evidence>
<evidence type="ECO:0000313" key="2">
    <source>
        <dbReference type="EMBL" id="KAH0576198.1"/>
    </source>
</evidence>
<protein>
    <recommendedName>
        <fullName evidence="4">SHIPPO 1-like protein</fullName>
    </recommendedName>
</protein>
<evidence type="ECO:0000313" key="3">
    <source>
        <dbReference type="Proteomes" id="UP000018208"/>
    </source>
</evidence>
<accession>A0A9P8LXF7</accession>
<dbReference type="GeneID" id="94295782"/>